<evidence type="ECO:0000313" key="1">
    <source>
        <dbReference type="EMBL" id="MBB4679517.1"/>
    </source>
</evidence>
<dbReference type="EMBL" id="JACHMH010000001">
    <property type="protein sequence ID" value="MBB4679517.1"/>
    <property type="molecule type" value="Genomic_DNA"/>
</dbReference>
<reference evidence="1 2" key="1">
    <citation type="submission" date="2020-08" db="EMBL/GenBank/DDBJ databases">
        <title>Sequencing the genomes of 1000 actinobacteria strains.</title>
        <authorList>
            <person name="Klenk H.-P."/>
        </authorList>
    </citation>
    <scope>NUCLEOTIDE SEQUENCE [LARGE SCALE GENOMIC DNA]</scope>
    <source>
        <strain evidence="1 2">DSM 44230</strain>
    </source>
</reference>
<keyword evidence="2" id="KW-1185">Reference proteome</keyword>
<evidence type="ECO:0000313" key="2">
    <source>
        <dbReference type="Proteomes" id="UP000533598"/>
    </source>
</evidence>
<dbReference type="Proteomes" id="UP000533598">
    <property type="component" value="Unassembled WGS sequence"/>
</dbReference>
<protein>
    <recommendedName>
        <fullName evidence="3">IrrE N-terminal-like domain-containing protein</fullName>
    </recommendedName>
</protein>
<accession>A0A7W7CEG8</accession>
<comment type="caution">
    <text evidence="1">The sequence shown here is derived from an EMBL/GenBank/DDBJ whole genome shotgun (WGS) entry which is preliminary data.</text>
</comment>
<dbReference type="AlphaFoldDB" id="A0A7W7CEG8"/>
<name>A0A7W7CEG8_9PSEU</name>
<dbReference type="RefSeq" id="WP_185005255.1">
    <property type="nucleotide sequence ID" value="NZ_BAAAUI010000001.1"/>
</dbReference>
<evidence type="ECO:0008006" key="3">
    <source>
        <dbReference type="Google" id="ProtNLM"/>
    </source>
</evidence>
<gene>
    <name evidence="1" type="ORF">HNR67_005635</name>
</gene>
<proteinExistence type="predicted"/>
<sequence length="185" mass="21032">MKGRQLRKLRRELIEDMALDRTASTKDVCIRLCDVVGTRLRRQIQLRFEDMDANGLTGAWTRTADGVDIISVTTARSWVHRLHILLHELAHMICDHQSPQLTKQESEQLLYPDIFPGMLTKLAERTEWSREHEHEAEHVAGVLLRGLLKWANEHQVDPFVPAGDDGATRVWYALGYTPGRGASGS</sequence>
<organism evidence="1 2">
    <name type="scientific">Crossiella cryophila</name>
    <dbReference type="NCBI Taxonomy" id="43355"/>
    <lineage>
        <taxon>Bacteria</taxon>
        <taxon>Bacillati</taxon>
        <taxon>Actinomycetota</taxon>
        <taxon>Actinomycetes</taxon>
        <taxon>Pseudonocardiales</taxon>
        <taxon>Pseudonocardiaceae</taxon>
        <taxon>Crossiella</taxon>
    </lineage>
</organism>